<protein>
    <submittedName>
        <fullName evidence="6">B3 DNA binding domain</fullName>
    </submittedName>
</protein>
<evidence type="ECO:0000256" key="1">
    <source>
        <dbReference type="ARBA" id="ARBA00004123"/>
    </source>
</evidence>
<dbReference type="GO" id="GO:0005634">
    <property type="term" value="C:nucleus"/>
    <property type="evidence" value="ECO:0007669"/>
    <property type="project" value="UniProtKB-SubCell"/>
</dbReference>
<keyword evidence="5" id="KW-0539">Nucleus</keyword>
<name>A0ABD1UWC4_9LAMI</name>
<keyword evidence="3" id="KW-0238">DNA-binding</keyword>
<accession>A0ABD1UWC4</accession>
<organism evidence="6 7">
    <name type="scientific">Forsythia ovata</name>
    <dbReference type="NCBI Taxonomy" id="205694"/>
    <lineage>
        <taxon>Eukaryota</taxon>
        <taxon>Viridiplantae</taxon>
        <taxon>Streptophyta</taxon>
        <taxon>Embryophyta</taxon>
        <taxon>Tracheophyta</taxon>
        <taxon>Spermatophyta</taxon>
        <taxon>Magnoliopsida</taxon>
        <taxon>eudicotyledons</taxon>
        <taxon>Gunneridae</taxon>
        <taxon>Pentapetalae</taxon>
        <taxon>asterids</taxon>
        <taxon>lamiids</taxon>
        <taxon>Lamiales</taxon>
        <taxon>Oleaceae</taxon>
        <taxon>Forsythieae</taxon>
        <taxon>Forsythia</taxon>
    </lineage>
</organism>
<comment type="caution">
    <text evidence="6">The sequence shown here is derived from an EMBL/GenBank/DDBJ whole genome shotgun (WGS) entry which is preliminary data.</text>
</comment>
<dbReference type="SUPFAM" id="SSF101936">
    <property type="entry name" value="DNA-binding pseudobarrel domain"/>
    <property type="match status" value="1"/>
</dbReference>
<evidence type="ECO:0000313" key="6">
    <source>
        <dbReference type="EMBL" id="KAL2529361.1"/>
    </source>
</evidence>
<keyword evidence="2" id="KW-0805">Transcription regulation</keyword>
<proteinExistence type="predicted"/>
<dbReference type="AlphaFoldDB" id="A0ABD1UWC4"/>
<evidence type="ECO:0000256" key="4">
    <source>
        <dbReference type="ARBA" id="ARBA00023163"/>
    </source>
</evidence>
<gene>
    <name evidence="6" type="ORF">Fot_21962</name>
</gene>
<comment type="subcellular location">
    <subcellularLocation>
        <location evidence="1">Nucleus</location>
    </subcellularLocation>
</comment>
<dbReference type="EMBL" id="JBFOLJ010000006">
    <property type="protein sequence ID" value="KAL2529361.1"/>
    <property type="molecule type" value="Genomic_DNA"/>
</dbReference>
<evidence type="ECO:0000256" key="3">
    <source>
        <dbReference type="ARBA" id="ARBA00023125"/>
    </source>
</evidence>
<dbReference type="Gene3D" id="2.40.330.10">
    <property type="entry name" value="DNA-binding pseudobarrel domain"/>
    <property type="match status" value="1"/>
</dbReference>
<keyword evidence="7" id="KW-1185">Reference proteome</keyword>
<evidence type="ECO:0000313" key="7">
    <source>
        <dbReference type="Proteomes" id="UP001604277"/>
    </source>
</evidence>
<evidence type="ECO:0000256" key="2">
    <source>
        <dbReference type="ARBA" id="ARBA00023015"/>
    </source>
</evidence>
<evidence type="ECO:0000256" key="5">
    <source>
        <dbReference type="ARBA" id="ARBA00023242"/>
    </source>
</evidence>
<dbReference type="Proteomes" id="UP001604277">
    <property type="component" value="Unassembled WGS sequence"/>
</dbReference>
<dbReference type="GO" id="GO:0003677">
    <property type="term" value="F:DNA binding"/>
    <property type="evidence" value="ECO:0007669"/>
    <property type="project" value="UniProtKB-KW"/>
</dbReference>
<sequence>MDEYRLGYIPGTFSRRHRPLYKENVEIHDSAGNVWLICTNIRQNGDVRCLTIGCADFATAKGHGNGDKCMFELVDDDDDVPIYKHRRESNVVSRPKFRVFEIPFYRPEEVPERGVVLTSAGKWKRFLERESLMRESSLGMILERTCRRIGSLKYKEIGIGLDFHIKIDSTIISQMLRLEKQKKIGRPINKIERGRKKLEEKEMKVKLSKNEDVDPGVSV</sequence>
<dbReference type="InterPro" id="IPR015300">
    <property type="entry name" value="DNA-bd_pseudobarrel_sf"/>
</dbReference>
<reference evidence="7" key="1">
    <citation type="submission" date="2024-07" db="EMBL/GenBank/DDBJ databases">
        <title>Two chromosome-level genome assemblies of Korean endemic species Abeliophyllum distichum and Forsythia ovata (Oleaceae).</title>
        <authorList>
            <person name="Jang H."/>
        </authorList>
    </citation>
    <scope>NUCLEOTIDE SEQUENCE [LARGE SCALE GENOMIC DNA]</scope>
</reference>
<keyword evidence="4" id="KW-0804">Transcription</keyword>